<dbReference type="GO" id="GO:0005524">
    <property type="term" value="F:ATP binding"/>
    <property type="evidence" value="ECO:0007669"/>
    <property type="project" value="UniProtKB-KW"/>
</dbReference>
<evidence type="ECO:0000256" key="3">
    <source>
        <dbReference type="ARBA" id="ARBA00022840"/>
    </source>
</evidence>
<keyword evidence="6" id="KW-1185">Reference proteome</keyword>
<feature type="domain" description="ABC transporter" evidence="4">
    <location>
        <begin position="7"/>
        <end position="240"/>
    </location>
</feature>
<dbReference type="Proteomes" id="UP001476950">
    <property type="component" value="Unassembled WGS sequence"/>
</dbReference>
<evidence type="ECO:0000259" key="4">
    <source>
        <dbReference type="PROSITE" id="PS50893"/>
    </source>
</evidence>
<dbReference type="RefSeq" id="WP_190450181.1">
    <property type="nucleotide sequence ID" value="NZ_JAMPLM010000047.1"/>
</dbReference>
<dbReference type="SMART" id="SM00382">
    <property type="entry name" value="AAA"/>
    <property type="match status" value="1"/>
</dbReference>
<keyword evidence="3 5" id="KW-0067">ATP-binding</keyword>
<dbReference type="InterPro" id="IPR003593">
    <property type="entry name" value="AAA+_ATPase"/>
</dbReference>
<sequence length="305" mass="34648">MDSSVIYNIQELVKVYPGQSRPVNDHISLQICQGEIFGILGDNGAGKSTLVRQMVNLLTSSAGQIEFWGKNITTIPHVVQMNVGYMPQESGAVKNLTIAESLYFTAHLRGMSRRGARQECDRLLQQWQMVDWRDQPVARLSGGQLRLLRLAVAIAGSPPVLILDEPTNDLDPQRRRLVWDNLRQLNQEQGTTIILITHDAIEAEKAIQRVGILRAGKLVAIGRPSDLKRQVDRMLRLELFFEPEKPPVLPAELNCDHCSPGHWRVFLEWHQIESTLNRLDLTQIDDFRLYSATLEDLYLHYATQP</sequence>
<dbReference type="Gene3D" id="3.40.50.300">
    <property type="entry name" value="P-loop containing nucleotide triphosphate hydrolases"/>
    <property type="match status" value="1"/>
</dbReference>
<dbReference type="PROSITE" id="PS00211">
    <property type="entry name" value="ABC_TRANSPORTER_1"/>
    <property type="match status" value="1"/>
</dbReference>
<name>A0ABV0KRY3_9CYAN</name>
<dbReference type="InterPro" id="IPR050763">
    <property type="entry name" value="ABC_transporter_ATP-binding"/>
</dbReference>
<dbReference type="EMBL" id="JAMPLM010000047">
    <property type="protein sequence ID" value="MEP1061892.1"/>
    <property type="molecule type" value="Genomic_DNA"/>
</dbReference>
<comment type="caution">
    <text evidence="5">The sequence shown here is derived from an EMBL/GenBank/DDBJ whole genome shotgun (WGS) entry which is preliminary data.</text>
</comment>
<dbReference type="PANTHER" id="PTHR42711:SF19">
    <property type="entry name" value="DOXORUBICIN RESISTANCE ATP-BINDING PROTEIN DRRA"/>
    <property type="match status" value="1"/>
</dbReference>
<proteinExistence type="predicted"/>
<dbReference type="InterPro" id="IPR003439">
    <property type="entry name" value="ABC_transporter-like_ATP-bd"/>
</dbReference>
<dbReference type="InterPro" id="IPR017871">
    <property type="entry name" value="ABC_transporter-like_CS"/>
</dbReference>
<keyword evidence="2" id="KW-0547">Nucleotide-binding</keyword>
<gene>
    <name evidence="5" type="ORF">NDI38_26315</name>
</gene>
<evidence type="ECO:0000256" key="2">
    <source>
        <dbReference type="ARBA" id="ARBA00022741"/>
    </source>
</evidence>
<evidence type="ECO:0000313" key="5">
    <source>
        <dbReference type="EMBL" id="MEP1061892.1"/>
    </source>
</evidence>
<protein>
    <submittedName>
        <fullName evidence="5">ABC transporter ATP-binding protein</fullName>
    </submittedName>
</protein>
<evidence type="ECO:0000256" key="1">
    <source>
        <dbReference type="ARBA" id="ARBA00022448"/>
    </source>
</evidence>
<dbReference type="InterPro" id="IPR027417">
    <property type="entry name" value="P-loop_NTPase"/>
</dbReference>
<dbReference type="PANTHER" id="PTHR42711">
    <property type="entry name" value="ABC TRANSPORTER ATP-BINDING PROTEIN"/>
    <property type="match status" value="1"/>
</dbReference>
<dbReference type="PROSITE" id="PS50893">
    <property type="entry name" value="ABC_TRANSPORTER_2"/>
    <property type="match status" value="1"/>
</dbReference>
<reference evidence="5 6" key="1">
    <citation type="submission" date="2022-04" db="EMBL/GenBank/DDBJ databases">
        <title>Positive selection, recombination, and allopatry shape intraspecific diversity of widespread and dominant cyanobacteria.</title>
        <authorList>
            <person name="Wei J."/>
            <person name="Shu W."/>
            <person name="Hu C."/>
        </authorList>
    </citation>
    <scope>NUCLEOTIDE SEQUENCE [LARGE SCALE GENOMIC DNA]</scope>
    <source>
        <strain evidence="5 6">AS-A4</strain>
    </source>
</reference>
<accession>A0ABV0KRY3</accession>
<organism evidence="5 6">
    <name type="scientific">Stenomitos frigidus AS-A4</name>
    <dbReference type="NCBI Taxonomy" id="2933935"/>
    <lineage>
        <taxon>Bacteria</taxon>
        <taxon>Bacillati</taxon>
        <taxon>Cyanobacteriota</taxon>
        <taxon>Cyanophyceae</taxon>
        <taxon>Leptolyngbyales</taxon>
        <taxon>Leptolyngbyaceae</taxon>
        <taxon>Stenomitos</taxon>
    </lineage>
</organism>
<dbReference type="SUPFAM" id="SSF52540">
    <property type="entry name" value="P-loop containing nucleoside triphosphate hydrolases"/>
    <property type="match status" value="1"/>
</dbReference>
<dbReference type="Pfam" id="PF00005">
    <property type="entry name" value="ABC_tran"/>
    <property type="match status" value="1"/>
</dbReference>
<evidence type="ECO:0000313" key="6">
    <source>
        <dbReference type="Proteomes" id="UP001476950"/>
    </source>
</evidence>
<keyword evidence="1" id="KW-0813">Transport</keyword>